<dbReference type="OrthoDB" id="2020141at2"/>
<comment type="caution">
    <text evidence="2">The sequence shown here is derived from an EMBL/GenBank/DDBJ whole genome shotgun (WGS) entry which is preliminary data.</text>
</comment>
<gene>
    <name evidence="2" type="ORF">EV139_3139</name>
</gene>
<dbReference type="Proteomes" id="UP000291832">
    <property type="component" value="Unassembled WGS sequence"/>
</dbReference>
<reference evidence="2 3" key="1">
    <citation type="journal article" date="2015" name="Stand. Genomic Sci.">
        <title>Genomic Encyclopedia of Bacterial and Archaeal Type Strains, Phase III: the genomes of soil and plant-associated and newly described type strains.</title>
        <authorList>
            <person name="Whitman W.B."/>
            <person name="Woyke T."/>
            <person name="Klenk H.P."/>
            <person name="Zhou Y."/>
            <person name="Lilburn T.G."/>
            <person name="Beck B.J."/>
            <person name="De Vos P."/>
            <person name="Vandamme P."/>
            <person name="Eisen J.A."/>
            <person name="Garrity G."/>
            <person name="Hugenholtz P."/>
            <person name="Kyrpides N.C."/>
        </authorList>
    </citation>
    <scope>NUCLEOTIDE SEQUENCE [LARGE SCALE GENOMIC DNA]</scope>
    <source>
        <strain evidence="2 3">RF6</strain>
    </source>
</reference>
<organism evidence="2 3">
    <name type="scientific">Leucobacter luti</name>
    <dbReference type="NCBI Taxonomy" id="340320"/>
    <lineage>
        <taxon>Bacteria</taxon>
        <taxon>Bacillati</taxon>
        <taxon>Actinomycetota</taxon>
        <taxon>Actinomycetes</taxon>
        <taxon>Micrococcales</taxon>
        <taxon>Microbacteriaceae</taxon>
        <taxon>Leucobacter</taxon>
    </lineage>
</organism>
<keyword evidence="3" id="KW-1185">Reference proteome</keyword>
<dbReference type="EMBL" id="SHKI01000009">
    <property type="protein sequence ID" value="RZT59467.1"/>
    <property type="molecule type" value="Genomic_DNA"/>
</dbReference>
<feature type="domain" description="ORC1/DEAH AAA+ ATPase" evidence="1">
    <location>
        <begin position="48"/>
        <end position="186"/>
    </location>
</feature>
<dbReference type="InterPro" id="IPR027417">
    <property type="entry name" value="P-loop_NTPase"/>
</dbReference>
<dbReference type="InterPro" id="IPR049945">
    <property type="entry name" value="AAA_22"/>
</dbReference>
<evidence type="ECO:0000313" key="3">
    <source>
        <dbReference type="Proteomes" id="UP000291832"/>
    </source>
</evidence>
<protein>
    <submittedName>
        <fullName evidence="2">AAA domain-containing protein</fullName>
    </submittedName>
</protein>
<dbReference type="GO" id="GO:0016887">
    <property type="term" value="F:ATP hydrolysis activity"/>
    <property type="evidence" value="ECO:0007669"/>
    <property type="project" value="InterPro"/>
</dbReference>
<accession>A0A4Q7THQ0</accession>
<dbReference type="RefSeq" id="WP_130455809.1">
    <property type="nucleotide sequence ID" value="NZ_QYAG01000002.1"/>
</dbReference>
<dbReference type="AlphaFoldDB" id="A0A4Q7THQ0"/>
<sequence length="413" mass="44608">MRDATSNPFTPGSDTVPEVWAGRVDQQSDWERVLKPRLLAGLNERGRTITGEPGLGKSTLVRRIAAAAAAEGAWVTPQVRLPIGTDPLKAVAAAVLHLADLAGLAASRERRITDILGRVRQVAASGISLTIDRVAGPEPYTALTELLEAVGTAAIRDRTVVIIHIDEIQNVTNEHALSQLLISLGDAITTRVPIELPGGVLHERALPLAVYLTGLPEFAEKASSRTGATFARRFASTTLVPISDDDFRLALAPFTDPGWEVRTGEGAPARVRMTSEAAEKLVELCRGEPFLFQLAGERAWYAGQSAVITLEDVLSGWDAAKHEATAHVERILDRLPAKEREFVETLAAAAPELRTATGIAKSMGYATAASVGPFAQRLDTVRGIVQRGRRYSFRHRALEAYLTTEWPETGTHE</sequence>
<proteinExistence type="predicted"/>
<name>A0A4Q7THQ0_9MICO</name>
<dbReference type="Gene3D" id="3.40.50.300">
    <property type="entry name" value="P-loop containing nucleotide triphosphate hydrolases"/>
    <property type="match status" value="1"/>
</dbReference>
<dbReference type="SUPFAM" id="SSF52540">
    <property type="entry name" value="P-loop containing nucleoside triphosphate hydrolases"/>
    <property type="match status" value="1"/>
</dbReference>
<dbReference type="Pfam" id="PF13401">
    <property type="entry name" value="AAA_22"/>
    <property type="match status" value="1"/>
</dbReference>
<evidence type="ECO:0000313" key="2">
    <source>
        <dbReference type="EMBL" id="RZT59467.1"/>
    </source>
</evidence>
<evidence type="ECO:0000259" key="1">
    <source>
        <dbReference type="Pfam" id="PF13401"/>
    </source>
</evidence>